<dbReference type="EMBL" id="SGPL01000177">
    <property type="protein sequence ID" value="THH16027.1"/>
    <property type="molecule type" value="Genomic_DNA"/>
</dbReference>
<comment type="caution">
    <text evidence="2">The sequence shown here is derived from an EMBL/GenBank/DDBJ whole genome shotgun (WGS) entry which is preliminary data.</text>
</comment>
<evidence type="ECO:0000256" key="1">
    <source>
        <dbReference type="SAM" id="MobiDB-lite"/>
    </source>
</evidence>
<accession>A0A4S4LVB8</accession>
<proteinExistence type="predicted"/>
<evidence type="ECO:0000313" key="2">
    <source>
        <dbReference type="EMBL" id="THH16027.1"/>
    </source>
</evidence>
<keyword evidence="3" id="KW-1185">Reference proteome</keyword>
<feature type="region of interest" description="Disordered" evidence="1">
    <location>
        <begin position="1"/>
        <end position="23"/>
    </location>
</feature>
<feature type="compositionally biased region" description="Basic and acidic residues" evidence="1">
    <location>
        <begin position="241"/>
        <end position="252"/>
    </location>
</feature>
<name>A0A4S4LVB8_9AGAM</name>
<organism evidence="2 3">
    <name type="scientific">Bondarzewia mesenterica</name>
    <dbReference type="NCBI Taxonomy" id="1095465"/>
    <lineage>
        <taxon>Eukaryota</taxon>
        <taxon>Fungi</taxon>
        <taxon>Dikarya</taxon>
        <taxon>Basidiomycota</taxon>
        <taxon>Agaricomycotina</taxon>
        <taxon>Agaricomycetes</taxon>
        <taxon>Russulales</taxon>
        <taxon>Bondarzewiaceae</taxon>
        <taxon>Bondarzewia</taxon>
    </lineage>
</organism>
<reference evidence="2 3" key="1">
    <citation type="submission" date="2019-02" db="EMBL/GenBank/DDBJ databases">
        <title>Genome sequencing of the rare red list fungi Bondarzewia mesenterica.</title>
        <authorList>
            <person name="Buettner E."/>
            <person name="Kellner H."/>
        </authorList>
    </citation>
    <scope>NUCLEOTIDE SEQUENCE [LARGE SCALE GENOMIC DNA]</scope>
    <source>
        <strain evidence="2 3">DSM 108281</strain>
    </source>
</reference>
<gene>
    <name evidence="2" type="ORF">EW146_g4542</name>
</gene>
<protein>
    <submittedName>
        <fullName evidence="2">Uncharacterized protein</fullName>
    </submittedName>
</protein>
<dbReference type="AlphaFoldDB" id="A0A4S4LVB8"/>
<feature type="compositionally biased region" description="Basic and acidic residues" evidence="1">
    <location>
        <begin position="133"/>
        <end position="146"/>
    </location>
</feature>
<feature type="region of interest" description="Disordered" evidence="1">
    <location>
        <begin position="86"/>
        <end position="252"/>
    </location>
</feature>
<sequence length="252" mass="27660">MMKFLAQKVRNKGTNGDASASDKRILGIAAQITTAETKINRPDHPSVSSGSYFVEHLFETSMDSEHSEAPSLPSGTSALVPPTAQRQLAKEAPLTHHGSFDRRPAPPQPVQGKSHHRPVTTRHQTDMTLARAEMTRHRGDISLESRRPHHRRTRSEGPSTQTGLPHSHTDVQPRGGPSRVRAGTPLSRAVTPTPNGWRPSTPAPHHRPGSSSGKLVKPKPPQQEKHVLREGPPNKLKKLRRTSERSALRVGQ</sequence>
<evidence type="ECO:0000313" key="3">
    <source>
        <dbReference type="Proteomes" id="UP000310158"/>
    </source>
</evidence>
<dbReference type="Proteomes" id="UP000310158">
    <property type="component" value="Unassembled WGS sequence"/>
</dbReference>